<keyword evidence="10" id="KW-1185">Reference proteome</keyword>
<evidence type="ECO:0000313" key="9">
    <source>
        <dbReference type="EMBL" id="KAH3703090.1"/>
    </source>
</evidence>
<evidence type="ECO:0000256" key="5">
    <source>
        <dbReference type="ARBA" id="ARBA00022692"/>
    </source>
</evidence>
<dbReference type="Proteomes" id="UP000828390">
    <property type="component" value="Unassembled WGS sequence"/>
</dbReference>
<evidence type="ECO:0000256" key="4">
    <source>
        <dbReference type="ARBA" id="ARBA00022679"/>
    </source>
</evidence>
<keyword evidence="4 8" id="KW-0808">Transferase</keyword>
<dbReference type="EMBL" id="JAIWYP010000015">
    <property type="protein sequence ID" value="KAH3703090.1"/>
    <property type="molecule type" value="Genomic_DNA"/>
</dbReference>
<evidence type="ECO:0000256" key="6">
    <source>
        <dbReference type="ARBA" id="ARBA00022989"/>
    </source>
</evidence>
<gene>
    <name evidence="9" type="ORF">DPMN_078118</name>
</gene>
<accession>A0A9D3YPX9</accession>
<evidence type="ECO:0000256" key="3">
    <source>
        <dbReference type="ARBA" id="ARBA00022676"/>
    </source>
</evidence>
<reference evidence="9" key="1">
    <citation type="journal article" date="2019" name="bioRxiv">
        <title>The Genome of the Zebra Mussel, Dreissena polymorpha: A Resource for Invasive Species Research.</title>
        <authorList>
            <person name="McCartney M.A."/>
            <person name="Auch B."/>
            <person name="Kono T."/>
            <person name="Mallez S."/>
            <person name="Zhang Y."/>
            <person name="Obille A."/>
            <person name="Becker A."/>
            <person name="Abrahante J.E."/>
            <person name="Garbe J."/>
            <person name="Badalamenti J.P."/>
            <person name="Herman A."/>
            <person name="Mangelson H."/>
            <person name="Liachko I."/>
            <person name="Sullivan S."/>
            <person name="Sone E.D."/>
            <person name="Koren S."/>
            <person name="Silverstein K.A.T."/>
            <person name="Beckman K.B."/>
            <person name="Gohl D.M."/>
        </authorList>
    </citation>
    <scope>NUCLEOTIDE SEQUENCE</scope>
    <source>
        <strain evidence="9">Duluth1</strain>
        <tissue evidence="9">Whole animal</tissue>
    </source>
</reference>
<evidence type="ECO:0000256" key="7">
    <source>
        <dbReference type="ARBA" id="ARBA00023136"/>
    </source>
</evidence>
<evidence type="ECO:0000256" key="8">
    <source>
        <dbReference type="RuleBase" id="RU366017"/>
    </source>
</evidence>
<comment type="subcellular location">
    <subcellularLocation>
        <location evidence="1">Membrane</location>
        <topology evidence="1">Single-pass membrane protein</topology>
    </subcellularLocation>
</comment>
<dbReference type="InterPro" id="IPR008166">
    <property type="entry name" value="Glyco_transf_92"/>
</dbReference>
<keyword evidence="6" id="KW-1133">Transmembrane helix</keyword>
<keyword evidence="7" id="KW-0472">Membrane</keyword>
<keyword evidence="3 8" id="KW-0328">Glycosyltransferase</keyword>
<dbReference type="GO" id="GO:0016020">
    <property type="term" value="C:membrane"/>
    <property type="evidence" value="ECO:0007669"/>
    <property type="project" value="UniProtKB-SubCell"/>
</dbReference>
<sequence>MDTRGNRIRIIGIADVGMTDSPIGCILWYPDRFVIQAVRGFVANINEGHDKQYSAVYFVCNLDMENLEQPTLVSVVPVIKNAIYETPRNLLKVEKSSLSKRVTLTACVPPIHSFYSDHEQVVEWVELNKVMGVQYFNFYVNNISTPVEQRLKHYVHERLARVLYWKLPISQNEIHYFGQLAAINDCLYRSKLESDWTQFVDLDEFVVYQRDTPLLLPQLLDELSIHNASVYAFRHAHFKIRSTNPDWMEIQLAMNITVKSKAFATKLMNQYINPVFDRSKCIVRPKDIVTMGIHEAWAMKNIAKVYAVDKSIALLHHYRTTISDFSEILVVNNAILKYGP</sequence>
<dbReference type="EC" id="2.4.1.-" evidence="8"/>
<dbReference type="Pfam" id="PF01697">
    <property type="entry name" value="Glyco_transf_92"/>
    <property type="match status" value="1"/>
</dbReference>
<comment type="similarity">
    <text evidence="2 8">Belongs to the glycosyltransferase 92 family.</text>
</comment>
<evidence type="ECO:0000256" key="1">
    <source>
        <dbReference type="ARBA" id="ARBA00004167"/>
    </source>
</evidence>
<name>A0A9D3YPX9_DREPO</name>
<evidence type="ECO:0000256" key="2">
    <source>
        <dbReference type="ARBA" id="ARBA00007647"/>
    </source>
</evidence>
<keyword evidence="5" id="KW-0812">Transmembrane</keyword>
<dbReference type="GO" id="GO:0005737">
    <property type="term" value="C:cytoplasm"/>
    <property type="evidence" value="ECO:0007669"/>
    <property type="project" value="TreeGrafter"/>
</dbReference>
<dbReference type="PANTHER" id="PTHR21461">
    <property type="entry name" value="GLYCOSYLTRANSFERASE FAMILY 92 PROTEIN"/>
    <property type="match status" value="1"/>
</dbReference>
<comment type="caution">
    <text evidence="9">The sequence shown here is derived from an EMBL/GenBank/DDBJ whole genome shotgun (WGS) entry which is preliminary data.</text>
</comment>
<organism evidence="9 10">
    <name type="scientific">Dreissena polymorpha</name>
    <name type="common">Zebra mussel</name>
    <name type="synonym">Mytilus polymorpha</name>
    <dbReference type="NCBI Taxonomy" id="45954"/>
    <lineage>
        <taxon>Eukaryota</taxon>
        <taxon>Metazoa</taxon>
        <taxon>Spiralia</taxon>
        <taxon>Lophotrochozoa</taxon>
        <taxon>Mollusca</taxon>
        <taxon>Bivalvia</taxon>
        <taxon>Autobranchia</taxon>
        <taxon>Heteroconchia</taxon>
        <taxon>Euheterodonta</taxon>
        <taxon>Imparidentia</taxon>
        <taxon>Neoheterodontei</taxon>
        <taxon>Myida</taxon>
        <taxon>Dreissenoidea</taxon>
        <taxon>Dreissenidae</taxon>
        <taxon>Dreissena</taxon>
    </lineage>
</organism>
<proteinExistence type="inferred from homology"/>
<evidence type="ECO:0000313" key="10">
    <source>
        <dbReference type="Proteomes" id="UP000828390"/>
    </source>
</evidence>
<dbReference type="PANTHER" id="PTHR21461:SF69">
    <property type="entry name" value="GLYCOSYLTRANSFERASE FAMILY 92 PROTEIN"/>
    <property type="match status" value="1"/>
</dbReference>
<dbReference type="AlphaFoldDB" id="A0A9D3YPX9"/>
<protein>
    <recommendedName>
        <fullName evidence="8">Glycosyltransferase family 92 protein</fullName>
        <ecNumber evidence="8">2.4.1.-</ecNumber>
    </recommendedName>
</protein>
<dbReference type="GO" id="GO:0016757">
    <property type="term" value="F:glycosyltransferase activity"/>
    <property type="evidence" value="ECO:0007669"/>
    <property type="project" value="UniProtKB-UniRule"/>
</dbReference>
<reference evidence="9" key="2">
    <citation type="submission" date="2020-11" db="EMBL/GenBank/DDBJ databases">
        <authorList>
            <person name="McCartney M.A."/>
            <person name="Auch B."/>
            <person name="Kono T."/>
            <person name="Mallez S."/>
            <person name="Becker A."/>
            <person name="Gohl D.M."/>
            <person name="Silverstein K.A.T."/>
            <person name="Koren S."/>
            <person name="Bechman K.B."/>
            <person name="Herman A."/>
            <person name="Abrahante J.E."/>
            <person name="Garbe J."/>
        </authorList>
    </citation>
    <scope>NUCLEOTIDE SEQUENCE</scope>
    <source>
        <strain evidence="9">Duluth1</strain>
        <tissue evidence="9">Whole animal</tissue>
    </source>
</reference>